<dbReference type="OrthoDB" id="4368687at2759"/>
<evidence type="ECO:0000313" key="2">
    <source>
        <dbReference type="Proteomes" id="UP000053342"/>
    </source>
</evidence>
<evidence type="ECO:0008006" key="3">
    <source>
        <dbReference type="Google" id="ProtNLM"/>
    </source>
</evidence>
<gene>
    <name evidence="1" type="ORF">PV06_08305</name>
</gene>
<evidence type="ECO:0000313" key="1">
    <source>
        <dbReference type="EMBL" id="KIW39716.1"/>
    </source>
</evidence>
<dbReference type="AlphaFoldDB" id="A0A0D2AHU2"/>
<sequence length="81" mass="9103">MWKVGIGSRGDWTVPPVELIAIRKATEILKMRTVNEPDMRKALGKTTTMISDSQSAIQAIANSRNLRVYANLSRHRSHLLT</sequence>
<keyword evidence="2" id="KW-1185">Reference proteome</keyword>
<name>A0A0D2AHU2_9EURO</name>
<organism evidence="1 2">
    <name type="scientific">Exophiala oligosperma</name>
    <dbReference type="NCBI Taxonomy" id="215243"/>
    <lineage>
        <taxon>Eukaryota</taxon>
        <taxon>Fungi</taxon>
        <taxon>Dikarya</taxon>
        <taxon>Ascomycota</taxon>
        <taxon>Pezizomycotina</taxon>
        <taxon>Eurotiomycetes</taxon>
        <taxon>Chaetothyriomycetidae</taxon>
        <taxon>Chaetothyriales</taxon>
        <taxon>Herpotrichiellaceae</taxon>
        <taxon>Exophiala</taxon>
    </lineage>
</organism>
<protein>
    <recommendedName>
        <fullName evidence="3">RNase H type-1 domain-containing protein</fullName>
    </recommendedName>
</protein>
<dbReference type="HOGENOM" id="CLU_2573903_0_0_1"/>
<dbReference type="GeneID" id="27360379"/>
<dbReference type="VEuPathDB" id="FungiDB:PV06_08305"/>
<reference evidence="1 2" key="1">
    <citation type="submission" date="2015-01" db="EMBL/GenBank/DDBJ databases">
        <title>The Genome Sequence of Exophiala oligosperma CBS72588.</title>
        <authorList>
            <consortium name="The Broad Institute Genomics Platform"/>
            <person name="Cuomo C."/>
            <person name="de Hoog S."/>
            <person name="Gorbushina A."/>
            <person name="Stielow B."/>
            <person name="Teixiera M."/>
            <person name="Abouelleil A."/>
            <person name="Chapman S.B."/>
            <person name="Priest M."/>
            <person name="Young S.K."/>
            <person name="Wortman J."/>
            <person name="Nusbaum C."/>
            <person name="Birren B."/>
        </authorList>
    </citation>
    <scope>NUCLEOTIDE SEQUENCE [LARGE SCALE GENOMIC DNA]</scope>
    <source>
        <strain evidence="1 2">CBS 72588</strain>
    </source>
</reference>
<proteinExistence type="predicted"/>
<dbReference type="RefSeq" id="XP_016259932.1">
    <property type="nucleotide sequence ID" value="XM_016409624.1"/>
</dbReference>
<dbReference type="Proteomes" id="UP000053342">
    <property type="component" value="Unassembled WGS sequence"/>
</dbReference>
<accession>A0A0D2AHU2</accession>
<dbReference type="EMBL" id="KN847339">
    <property type="protein sequence ID" value="KIW39716.1"/>
    <property type="molecule type" value="Genomic_DNA"/>
</dbReference>